<evidence type="ECO:0000256" key="2">
    <source>
        <dbReference type="ARBA" id="ARBA00009077"/>
    </source>
</evidence>
<dbReference type="GO" id="GO:0019346">
    <property type="term" value="P:transsulfuration"/>
    <property type="evidence" value="ECO:0007669"/>
    <property type="project" value="InterPro"/>
</dbReference>
<dbReference type="InterPro" id="IPR015421">
    <property type="entry name" value="PyrdxlP-dep_Trfase_major"/>
</dbReference>
<sequence length="387" mass="41841">MTKRQFATNGVHSGEGEHDAHGALVTPIYANVTYRYDSPTEMKSEYRYSRMKEPTRESLNAVVSDLHNGEYARTFASGMAAINTLFTTALSADSHVVAGQTLYAESHTLLTRVFSDFGVDVTFVDTTDTENVANAIEENTDLIYLESPTNPMLQITDIAAVAAIADEHDVLMGVDNTFSSPALQRPLDLGVDVVVESLTKYVSGHSDAIAGAIVTNDKALDAEFEVIQYNQGATLGPHDAFLARRGAKTLGARMEKHCENARAVAQFLDEHDAVDRVYYPGLASHTNHEVAAEQMADFGGMVSVELDATLEETIAVLEALEVFQLAESLGGVESLVEQPAVMTHQDLSVEERDKAGIADSLIRFSIGIEGTEDLLHDLEQALAAGCN</sequence>
<dbReference type="EMBL" id="JAKRVX010000003">
    <property type="protein sequence ID" value="MCL9817265.1"/>
    <property type="molecule type" value="Genomic_DNA"/>
</dbReference>
<comment type="similarity">
    <text evidence="2">Belongs to the trans-sulfuration enzymes family.</text>
</comment>
<dbReference type="Gene3D" id="3.90.1150.10">
    <property type="entry name" value="Aspartate Aminotransferase, domain 1"/>
    <property type="match status" value="1"/>
</dbReference>
<evidence type="ECO:0000256" key="3">
    <source>
        <dbReference type="ARBA" id="ARBA00022898"/>
    </source>
</evidence>
<dbReference type="FunFam" id="3.90.1150.10:FF:000008">
    <property type="entry name" value="Cystathionine gamma-synthase"/>
    <property type="match status" value="1"/>
</dbReference>
<dbReference type="PIRSF" id="PIRSF001434">
    <property type="entry name" value="CGS"/>
    <property type="match status" value="1"/>
</dbReference>
<dbReference type="CDD" id="cd00614">
    <property type="entry name" value="CGS_like"/>
    <property type="match status" value="1"/>
</dbReference>
<keyword evidence="6" id="KW-1185">Reference proteome</keyword>
<evidence type="ECO:0000256" key="4">
    <source>
        <dbReference type="ARBA" id="ARBA00023239"/>
    </source>
</evidence>
<dbReference type="InterPro" id="IPR015424">
    <property type="entry name" value="PyrdxlP-dep_Trfase"/>
</dbReference>
<evidence type="ECO:0000313" key="6">
    <source>
        <dbReference type="Proteomes" id="UP001203207"/>
    </source>
</evidence>
<dbReference type="PANTHER" id="PTHR11808">
    <property type="entry name" value="TRANS-SULFURATION ENZYME FAMILY MEMBER"/>
    <property type="match status" value="1"/>
</dbReference>
<dbReference type="InterPro" id="IPR000277">
    <property type="entry name" value="Cys/Met-Metab_PyrdxlP-dep_enz"/>
</dbReference>
<dbReference type="GO" id="GO:0030170">
    <property type="term" value="F:pyridoxal phosphate binding"/>
    <property type="evidence" value="ECO:0007669"/>
    <property type="project" value="InterPro"/>
</dbReference>
<dbReference type="InterPro" id="IPR015422">
    <property type="entry name" value="PyrdxlP-dep_Trfase_small"/>
</dbReference>
<keyword evidence="5" id="KW-0032">Aminotransferase</keyword>
<dbReference type="FunFam" id="3.40.640.10:FF:000046">
    <property type="entry name" value="Cystathionine gamma-lyase"/>
    <property type="match status" value="1"/>
</dbReference>
<dbReference type="GO" id="GO:0005737">
    <property type="term" value="C:cytoplasm"/>
    <property type="evidence" value="ECO:0007669"/>
    <property type="project" value="TreeGrafter"/>
</dbReference>
<dbReference type="GO" id="GO:0003962">
    <property type="term" value="F:cystathionine gamma-synthase activity"/>
    <property type="evidence" value="ECO:0007669"/>
    <property type="project" value="TreeGrafter"/>
</dbReference>
<protein>
    <submittedName>
        <fullName evidence="5">PLP-dependent aspartate aminotransferase family protein</fullName>
    </submittedName>
</protein>
<dbReference type="Gene3D" id="3.40.640.10">
    <property type="entry name" value="Type I PLP-dependent aspartate aminotransferase-like (Major domain)"/>
    <property type="match status" value="1"/>
</dbReference>
<dbReference type="GO" id="GO:0019343">
    <property type="term" value="P:cysteine biosynthetic process via cystathionine"/>
    <property type="evidence" value="ECO:0007669"/>
    <property type="project" value="TreeGrafter"/>
</dbReference>
<dbReference type="GO" id="GO:0004123">
    <property type="term" value="F:cystathionine gamma-lyase activity"/>
    <property type="evidence" value="ECO:0007669"/>
    <property type="project" value="TreeGrafter"/>
</dbReference>
<dbReference type="AlphaFoldDB" id="A0AAE3FYK8"/>
<dbReference type="InterPro" id="IPR054542">
    <property type="entry name" value="Cys_met_metab_PP"/>
</dbReference>
<evidence type="ECO:0000256" key="1">
    <source>
        <dbReference type="ARBA" id="ARBA00001933"/>
    </source>
</evidence>
<dbReference type="SUPFAM" id="SSF53383">
    <property type="entry name" value="PLP-dependent transferases"/>
    <property type="match status" value="1"/>
</dbReference>
<comment type="caution">
    <text evidence="5">The sequence shown here is derived from an EMBL/GenBank/DDBJ whole genome shotgun (WGS) entry which is preliminary data.</text>
</comment>
<dbReference type="Proteomes" id="UP001203207">
    <property type="component" value="Unassembled WGS sequence"/>
</dbReference>
<reference evidence="5" key="1">
    <citation type="journal article" date="2022" name="Syst. Appl. Microbiol.">
        <title>Natronocalculus amylovorans gen. nov., sp. nov., and Natranaeroarchaeum aerophilus sp. nov., dominant culturable amylolytic natronoarchaea from hypersaline soda lakes in southwestern Siberia.</title>
        <authorList>
            <person name="Sorokin D.Y."/>
            <person name="Elcheninov A.G."/>
            <person name="Khizhniak T.V."/>
            <person name="Koenen M."/>
            <person name="Bale N.J."/>
            <person name="Damste J.S.S."/>
            <person name="Kublanov I.V."/>
        </authorList>
    </citation>
    <scope>NUCLEOTIDE SEQUENCE</scope>
    <source>
        <strain evidence="5">AArc-St2</strain>
    </source>
</reference>
<reference evidence="5" key="2">
    <citation type="submission" date="2022-02" db="EMBL/GenBank/DDBJ databases">
        <authorList>
            <person name="Elcheninov A.G."/>
            <person name="Sorokin D.Y."/>
            <person name="Kublanov I.V."/>
        </authorList>
    </citation>
    <scope>NUCLEOTIDE SEQUENCE</scope>
    <source>
        <strain evidence="5">AArc-St2</strain>
    </source>
</reference>
<keyword evidence="4" id="KW-0456">Lyase</keyword>
<dbReference type="Pfam" id="PF01053">
    <property type="entry name" value="Cys_Met_Meta_PP"/>
    <property type="match status" value="1"/>
</dbReference>
<dbReference type="RefSeq" id="WP_250584282.1">
    <property type="nucleotide sequence ID" value="NZ_JAKRVX010000003.1"/>
</dbReference>
<dbReference type="PANTHER" id="PTHR11808:SF15">
    <property type="entry name" value="CYSTATHIONINE GAMMA-LYASE"/>
    <property type="match status" value="1"/>
</dbReference>
<dbReference type="PROSITE" id="PS00868">
    <property type="entry name" value="CYS_MET_METAB_PP"/>
    <property type="match status" value="1"/>
</dbReference>
<accession>A0AAE3FYK8</accession>
<keyword evidence="5" id="KW-0808">Transferase</keyword>
<evidence type="ECO:0000313" key="5">
    <source>
        <dbReference type="EMBL" id="MCL9817265.1"/>
    </source>
</evidence>
<proteinExistence type="inferred from homology"/>
<organism evidence="5 6">
    <name type="scientific">Natronocalculus amylovorans</name>
    <dbReference type="NCBI Taxonomy" id="2917812"/>
    <lineage>
        <taxon>Archaea</taxon>
        <taxon>Methanobacteriati</taxon>
        <taxon>Methanobacteriota</taxon>
        <taxon>Stenosarchaea group</taxon>
        <taxon>Halobacteria</taxon>
        <taxon>Halobacteriales</taxon>
        <taxon>Haloferacaceae</taxon>
        <taxon>Natronocalculus</taxon>
    </lineage>
</organism>
<dbReference type="GO" id="GO:0008483">
    <property type="term" value="F:transaminase activity"/>
    <property type="evidence" value="ECO:0007669"/>
    <property type="project" value="UniProtKB-KW"/>
</dbReference>
<keyword evidence="3" id="KW-0663">Pyridoxal phosphate</keyword>
<gene>
    <name evidence="5" type="ORF">AArcSt2_09950</name>
</gene>
<name>A0AAE3FYK8_9EURY</name>
<comment type="cofactor">
    <cofactor evidence="1">
        <name>pyridoxal 5'-phosphate</name>
        <dbReference type="ChEBI" id="CHEBI:597326"/>
    </cofactor>
</comment>